<name>A0ACC0MRW9_RHOML</name>
<dbReference type="EMBL" id="CM046395">
    <property type="protein sequence ID" value="KAI8543306.1"/>
    <property type="molecule type" value="Genomic_DNA"/>
</dbReference>
<keyword evidence="2" id="KW-1185">Reference proteome</keyword>
<reference evidence="1" key="1">
    <citation type="submission" date="2022-02" db="EMBL/GenBank/DDBJ databases">
        <title>Plant Genome Project.</title>
        <authorList>
            <person name="Zhang R.-G."/>
        </authorList>
    </citation>
    <scope>NUCLEOTIDE SEQUENCE</scope>
    <source>
        <strain evidence="1">AT1</strain>
    </source>
</reference>
<accession>A0ACC0MRW9</accession>
<protein>
    <submittedName>
        <fullName evidence="1">Uncharacterized protein</fullName>
    </submittedName>
</protein>
<comment type="caution">
    <text evidence="1">The sequence shown here is derived from an EMBL/GenBank/DDBJ whole genome shotgun (WGS) entry which is preliminary data.</text>
</comment>
<gene>
    <name evidence="1" type="ORF">RHMOL_Rhmol08G0206400</name>
</gene>
<evidence type="ECO:0000313" key="2">
    <source>
        <dbReference type="Proteomes" id="UP001062846"/>
    </source>
</evidence>
<proteinExistence type="predicted"/>
<sequence>MGGKDKRLLSNARALSSLHLLFLLFSSGIPCIAQGDNSSFSSSSFPFPPKYIPPDNYLSNCGSPVNTLLDDGRTFLSDPESSSFLSTDENISTSVDSLSSSSSSSPSVDSLPLYLTARIFQHESTYEFPIFKPGRHWLRLYFHPLPNQKYNLLTAVFSVTADTTVVLNQFSVENNTTMVFKDYLINISSNGLPLKFSPIGNSFAFINAIELISAPDSLIPDSSNALEV</sequence>
<evidence type="ECO:0000313" key="1">
    <source>
        <dbReference type="EMBL" id="KAI8543306.1"/>
    </source>
</evidence>
<organism evidence="1 2">
    <name type="scientific">Rhododendron molle</name>
    <name type="common">Chinese azalea</name>
    <name type="synonym">Azalea mollis</name>
    <dbReference type="NCBI Taxonomy" id="49168"/>
    <lineage>
        <taxon>Eukaryota</taxon>
        <taxon>Viridiplantae</taxon>
        <taxon>Streptophyta</taxon>
        <taxon>Embryophyta</taxon>
        <taxon>Tracheophyta</taxon>
        <taxon>Spermatophyta</taxon>
        <taxon>Magnoliopsida</taxon>
        <taxon>eudicotyledons</taxon>
        <taxon>Gunneridae</taxon>
        <taxon>Pentapetalae</taxon>
        <taxon>asterids</taxon>
        <taxon>Ericales</taxon>
        <taxon>Ericaceae</taxon>
        <taxon>Ericoideae</taxon>
        <taxon>Rhodoreae</taxon>
        <taxon>Rhododendron</taxon>
    </lineage>
</organism>
<dbReference type="Proteomes" id="UP001062846">
    <property type="component" value="Chromosome 8"/>
</dbReference>